<proteinExistence type="predicted"/>
<dbReference type="InterPro" id="IPR026721">
    <property type="entry name" value="TMEM18"/>
</dbReference>
<gene>
    <name evidence="2" type="primary">g4712</name>
    <name evidence="2" type="ORF">VP750_LOCUS4018</name>
</gene>
<keyword evidence="1" id="KW-0812">Transmembrane</keyword>
<feature type="transmembrane region" description="Helical" evidence="1">
    <location>
        <begin position="76"/>
        <end position="95"/>
    </location>
</feature>
<dbReference type="Pfam" id="PF14770">
    <property type="entry name" value="TMEM18"/>
    <property type="match status" value="1"/>
</dbReference>
<keyword evidence="1" id="KW-0472">Membrane</keyword>
<feature type="transmembrane region" description="Helical" evidence="1">
    <location>
        <begin position="115"/>
        <end position="140"/>
    </location>
</feature>
<dbReference type="Proteomes" id="UP001497392">
    <property type="component" value="Unassembled WGS sequence"/>
</dbReference>
<keyword evidence="3" id="KW-1185">Reference proteome</keyword>
<accession>A0ABP1FT81</accession>
<evidence type="ECO:0000256" key="1">
    <source>
        <dbReference type="SAM" id="Phobius"/>
    </source>
</evidence>
<evidence type="ECO:0000313" key="2">
    <source>
        <dbReference type="EMBL" id="CAL5222359.1"/>
    </source>
</evidence>
<reference evidence="2 3" key="1">
    <citation type="submission" date="2024-06" db="EMBL/GenBank/DDBJ databases">
        <authorList>
            <person name="Kraege A."/>
            <person name="Thomma B."/>
        </authorList>
    </citation>
    <scope>NUCLEOTIDE SEQUENCE [LARGE SCALE GENOMIC DNA]</scope>
</reference>
<name>A0ABP1FT81_9CHLO</name>
<sequence length="175" mass="19919">MPQMSGTLDGLSAAVDEVFRDIREKFREASKEAKIWESLQAFAAAIDWTEPWIIGLLACHLLLLVLVLVFRKSWNLNLVIMVSAAGVVYNAQRINTYLGENCKAFARQPYFDEQGIFISALVSAPLLLIMLVQLVSYLILTSQMLVEMKVKEIKYKARQRARQEKQHAQESKKDS</sequence>
<keyword evidence="1" id="KW-1133">Transmembrane helix</keyword>
<comment type="caution">
    <text evidence="2">The sequence shown here is derived from an EMBL/GenBank/DDBJ whole genome shotgun (WGS) entry which is preliminary data.</text>
</comment>
<organism evidence="2 3">
    <name type="scientific">Coccomyxa viridis</name>
    <dbReference type="NCBI Taxonomy" id="1274662"/>
    <lineage>
        <taxon>Eukaryota</taxon>
        <taxon>Viridiplantae</taxon>
        <taxon>Chlorophyta</taxon>
        <taxon>core chlorophytes</taxon>
        <taxon>Trebouxiophyceae</taxon>
        <taxon>Trebouxiophyceae incertae sedis</taxon>
        <taxon>Coccomyxaceae</taxon>
        <taxon>Coccomyxa</taxon>
    </lineage>
</organism>
<evidence type="ECO:0000313" key="3">
    <source>
        <dbReference type="Proteomes" id="UP001497392"/>
    </source>
</evidence>
<feature type="transmembrane region" description="Helical" evidence="1">
    <location>
        <begin position="52"/>
        <end position="69"/>
    </location>
</feature>
<dbReference type="EMBL" id="CAXHTA020000007">
    <property type="protein sequence ID" value="CAL5222359.1"/>
    <property type="molecule type" value="Genomic_DNA"/>
</dbReference>
<protein>
    <submittedName>
        <fullName evidence="2">G4712 protein</fullName>
    </submittedName>
</protein>